<dbReference type="HAMAP" id="MF_00054_B">
    <property type="entry name" value="EF_G_EF_2_B"/>
    <property type="match status" value="1"/>
</dbReference>
<keyword evidence="5 8" id="KW-0648">Protein biosynthesis</keyword>
<dbReference type="Pfam" id="PF00009">
    <property type="entry name" value="GTP_EFTU"/>
    <property type="match status" value="1"/>
</dbReference>
<dbReference type="STRING" id="755732.Fluta_0781"/>
<evidence type="ECO:0000259" key="9">
    <source>
        <dbReference type="PROSITE" id="PS51722"/>
    </source>
</evidence>
<dbReference type="HOGENOM" id="CLU_002794_4_1_10"/>
<dbReference type="InterPro" id="IPR035649">
    <property type="entry name" value="EFG_V"/>
</dbReference>
<dbReference type="AlphaFoldDB" id="F2IIS8"/>
<dbReference type="SUPFAM" id="SSF52540">
    <property type="entry name" value="P-loop containing nucleoside triphosphate hydrolases"/>
    <property type="match status" value="1"/>
</dbReference>
<protein>
    <recommendedName>
        <fullName evidence="2 8">Elongation factor G</fullName>
        <shortName evidence="8">EF-G</shortName>
    </recommendedName>
</protein>
<dbReference type="Gene3D" id="3.40.50.300">
    <property type="entry name" value="P-loop containing nucleotide triphosphate hydrolases"/>
    <property type="match status" value="1"/>
</dbReference>
<evidence type="ECO:0000256" key="4">
    <source>
        <dbReference type="ARBA" id="ARBA00022768"/>
    </source>
</evidence>
<accession>F2IIS8</accession>
<dbReference type="Pfam" id="PF00679">
    <property type="entry name" value="EFG_C"/>
    <property type="match status" value="1"/>
</dbReference>
<dbReference type="InterPro" id="IPR020568">
    <property type="entry name" value="Ribosomal_Su5_D2-typ_SF"/>
</dbReference>
<reference evidence="11" key="2">
    <citation type="submission" date="2011-02" db="EMBL/GenBank/DDBJ databases">
        <title>The complete genome of Fluviicola taffensis DSM 16823.</title>
        <authorList>
            <consortium name="US DOE Joint Genome Institute (JGI-PGF)"/>
            <person name="Lucas S."/>
            <person name="Copeland A."/>
            <person name="Lapidus A."/>
            <person name="Bruce D."/>
            <person name="Goodwin L."/>
            <person name="Pitluck S."/>
            <person name="Kyrpides N."/>
            <person name="Mavromatis K."/>
            <person name="Ivanova N."/>
            <person name="Mikhailova N."/>
            <person name="Pagani I."/>
            <person name="Chertkov O."/>
            <person name="Detter J.C."/>
            <person name="Han C."/>
            <person name="Tapia R."/>
            <person name="Land M."/>
            <person name="Hauser L."/>
            <person name="Markowitz V."/>
            <person name="Cheng J.-F."/>
            <person name="Hugenholtz P."/>
            <person name="Woyke T."/>
            <person name="Wu D."/>
            <person name="Tindall B."/>
            <person name="Pomrenke H.G."/>
            <person name="Brambilla E."/>
            <person name="Klenk H.-P."/>
            <person name="Eisen J.A."/>
        </authorList>
    </citation>
    <scope>NUCLEOTIDE SEQUENCE [LARGE SCALE GENOMIC DNA]</scope>
    <source>
        <strain evidence="11">DSM 16823 / RW262 / RW262</strain>
    </source>
</reference>
<feature type="binding site" evidence="8">
    <location>
        <begin position="137"/>
        <end position="140"/>
    </location>
    <ligand>
        <name>GTP</name>
        <dbReference type="ChEBI" id="CHEBI:37565"/>
    </ligand>
</feature>
<evidence type="ECO:0000256" key="6">
    <source>
        <dbReference type="ARBA" id="ARBA00023134"/>
    </source>
</evidence>
<keyword evidence="8" id="KW-0963">Cytoplasm</keyword>
<dbReference type="Gene3D" id="2.40.30.10">
    <property type="entry name" value="Translation factors"/>
    <property type="match status" value="1"/>
</dbReference>
<dbReference type="SUPFAM" id="SSF54211">
    <property type="entry name" value="Ribosomal protein S5 domain 2-like"/>
    <property type="match status" value="1"/>
</dbReference>
<dbReference type="Pfam" id="PF22042">
    <property type="entry name" value="EF-G_D2"/>
    <property type="match status" value="1"/>
</dbReference>
<dbReference type="KEGG" id="fte:Fluta_0781"/>
<dbReference type="SUPFAM" id="SSF54980">
    <property type="entry name" value="EF-G C-terminal domain-like"/>
    <property type="match status" value="2"/>
</dbReference>
<dbReference type="InterPro" id="IPR005517">
    <property type="entry name" value="Transl_elong_EFG/EF2_IV"/>
</dbReference>
<dbReference type="Gene3D" id="3.30.70.240">
    <property type="match status" value="1"/>
</dbReference>
<keyword evidence="11" id="KW-1185">Reference proteome</keyword>
<keyword evidence="4 8" id="KW-0251">Elongation factor</keyword>
<dbReference type="Pfam" id="PF03764">
    <property type="entry name" value="EFG_IV"/>
    <property type="match status" value="1"/>
</dbReference>
<dbReference type="InterPro" id="IPR005225">
    <property type="entry name" value="Small_GTP-bd"/>
</dbReference>
<dbReference type="EMBL" id="CP002542">
    <property type="protein sequence ID" value="AEA42785.1"/>
    <property type="molecule type" value="Genomic_DNA"/>
</dbReference>
<evidence type="ECO:0000256" key="8">
    <source>
        <dbReference type="HAMAP-Rule" id="MF_00054"/>
    </source>
</evidence>
<keyword evidence="3 8" id="KW-0547">Nucleotide-binding</keyword>
<evidence type="ECO:0000256" key="3">
    <source>
        <dbReference type="ARBA" id="ARBA00022741"/>
    </source>
</evidence>
<evidence type="ECO:0000256" key="1">
    <source>
        <dbReference type="ARBA" id="ARBA00005870"/>
    </source>
</evidence>
<gene>
    <name evidence="8" type="primary">fusA</name>
    <name evidence="10" type="ordered locus">Fluta_0781</name>
</gene>
<dbReference type="SUPFAM" id="SSF50447">
    <property type="entry name" value="Translation proteins"/>
    <property type="match status" value="1"/>
</dbReference>
<dbReference type="Pfam" id="PF14492">
    <property type="entry name" value="EFG_III"/>
    <property type="match status" value="1"/>
</dbReference>
<dbReference type="PANTHER" id="PTHR43261:SF1">
    <property type="entry name" value="RIBOSOME-RELEASING FACTOR 2, MITOCHONDRIAL"/>
    <property type="match status" value="1"/>
</dbReference>
<evidence type="ECO:0000256" key="2">
    <source>
        <dbReference type="ARBA" id="ARBA00017872"/>
    </source>
</evidence>
<dbReference type="PROSITE" id="PS51722">
    <property type="entry name" value="G_TR_2"/>
    <property type="match status" value="1"/>
</dbReference>
<dbReference type="InterPro" id="IPR000795">
    <property type="entry name" value="T_Tr_GTP-bd_dom"/>
</dbReference>
<feature type="binding site" evidence="8">
    <location>
        <begin position="83"/>
        <end position="87"/>
    </location>
    <ligand>
        <name>GTP</name>
        <dbReference type="ChEBI" id="CHEBI:37565"/>
    </ligand>
</feature>
<comment type="similarity">
    <text evidence="1 8">Belongs to the TRAFAC class translation factor GTPase superfamily. Classic translation factor GTPase family. EF-G/EF-2 subfamily.</text>
</comment>
<dbReference type="InterPro" id="IPR014721">
    <property type="entry name" value="Ribsml_uS5_D2-typ_fold_subgr"/>
</dbReference>
<dbReference type="FunFam" id="3.30.70.240:FF:000001">
    <property type="entry name" value="Elongation factor G"/>
    <property type="match status" value="1"/>
</dbReference>
<comment type="function">
    <text evidence="7 8">Catalyzes the GTP-dependent ribosomal translocation step during translation elongation. During this step, the ribosome changes from the pre-translocational (PRE) to the post-translocational (POST) state as the newly formed A-site-bound peptidyl-tRNA and P-site-bound deacylated tRNA move to the P and E sites, respectively. Catalyzes the coordinated movement of the two tRNA molecules, the mRNA and conformational changes in the ribosome.</text>
</comment>
<dbReference type="CDD" id="cd01886">
    <property type="entry name" value="EF-G"/>
    <property type="match status" value="1"/>
</dbReference>
<dbReference type="GO" id="GO:0003746">
    <property type="term" value="F:translation elongation factor activity"/>
    <property type="evidence" value="ECO:0007669"/>
    <property type="project" value="UniProtKB-UniRule"/>
</dbReference>
<comment type="subcellular location">
    <subcellularLocation>
        <location evidence="8">Cytoplasm</location>
    </subcellularLocation>
</comment>
<dbReference type="RefSeq" id="WP_013685557.1">
    <property type="nucleotide sequence ID" value="NC_015321.1"/>
</dbReference>
<dbReference type="GO" id="GO:0003924">
    <property type="term" value="F:GTPase activity"/>
    <property type="evidence" value="ECO:0007669"/>
    <property type="project" value="InterPro"/>
</dbReference>
<dbReference type="InterPro" id="IPR000640">
    <property type="entry name" value="EFG_V-like"/>
</dbReference>
<dbReference type="PROSITE" id="PS00301">
    <property type="entry name" value="G_TR_1"/>
    <property type="match status" value="1"/>
</dbReference>
<dbReference type="FunFam" id="3.30.230.10:FF:000003">
    <property type="entry name" value="Elongation factor G"/>
    <property type="match status" value="1"/>
</dbReference>
<dbReference type="InterPro" id="IPR009022">
    <property type="entry name" value="EFG_III"/>
</dbReference>
<dbReference type="FunFam" id="3.40.50.300:FF:000029">
    <property type="entry name" value="Elongation factor G"/>
    <property type="match status" value="1"/>
</dbReference>
<proteinExistence type="inferred from homology"/>
<dbReference type="Gene3D" id="3.30.70.870">
    <property type="entry name" value="Elongation Factor G (Translational Gtpase), domain 3"/>
    <property type="match status" value="1"/>
</dbReference>
<dbReference type="FunFam" id="3.30.70.870:FF:000001">
    <property type="entry name" value="Elongation factor G"/>
    <property type="match status" value="1"/>
</dbReference>
<dbReference type="Proteomes" id="UP000007463">
    <property type="component" value="Chromosome"/>
</dbReference>
<dbReference type="PRINTS" id="PR00315">
    <property type="entry name" value="ELONGATNFCT"/>
</dbReference>
<evidence type="ECO:0000313" key="11">
    <source>
        <dbReference type="Proteomes" id="UP000007463"/>
    </source>
</evidence>
<dbReference type="NCBIfam" id="TIGR00484">
    <property type="entry name" value="EF-G"/>
    <property type="match status" value="1"/>
</dbReference>
<dbReference type="InterPro" id="IPR047872">
    <property type="entry name" value="EFG_IV"/>
</dbReference>
<evidence type="ECO:0000313" key="10">
    <source>
        <dbReference type="EMBL" id="AEA42785.1"/>
    </source>
</evidence>
<dbReference type="CDD" id="cd04088">
    <property type="entry name" value="EFG_mtEFG_II"/>
    <property type="match status" value="1"/>
</dbReference>
<dbReference type="NCBIfam" id="NF009381">
    <property type="entry name" value="PRK12740.1-5"/>
    <property type="match status" value="1"/>
</dbReference>
<sequence>MARDLKFTRNIGIAAHIDAGKTTTTERILYYSGVNHKIGEVHDGGATMDWMEQEQERGITITSAATTVNWKYRNQNYHINIIDTPGHVDFTVEVNRSLRVLDGLVFLFSAVDGVEPQSETNWRLANNYNVPRIGFVNKMDRQGADFLNVCAQVKEMLGSHALPLQINIGDEDNFRGVVDLINFKGIEWNEHDMGMTFQEVEIPADIVDEARRLRSELLEAVAEFDETLMEKFFEDENSLTEREILNALRAATISGKVVPMMCGSSFKNKGVQAMLDMVMEILPSPLDNGSIVGINPKTDEEEERLPSYDAPFAALAFKIATDPFVGRLCFIRAYSGKLPAGSYVYNTRSENKERISRIFQMHANKQNQIDELGAGDIGAVVGFKDIRTGDTLCAEGHPIILESMNFPDPVIGIAIEPKTQADADRLSNGLNKLAEEDPTFRVNTDEESGQTIISGMGELHLDIIVDRLRREFKVEVNQGAPQVTYREDITVAIDHREQYKKQSGGRGKFADIAVKIGPQTDPEKTGLEFVNSIKGGNIPREFIPSVEKGFKESMKNGVLAGFPVEAMKVELVDGSFHAVDSDSLSFEMAAKMAYRHALKNCKPILLEPIMKLEVICPEENMGDIVGDLNRRRGMMKGMDDKAGGKVVRADVPLSEMFGYVTQLRTLSSGRATSSMEFSHYAEAPKNVAEEVIAKINGKVSA</sequence>
<dbReference type="GO" id="GO:0005737">
    <property type="term" value="C:cytoplasm"/>
    <property type="evidence" value="ECO:0007669"/>
    <property type="project" value="UniProtKB-SubCell"/>
</dbReference>
<dbReference type="PANTHER" id="PTHR43261">
    <property type="entry name" value="TRANSLATION ELONGATION FACTOR G-RELATED"/>
    <property type="match status" value="1"/>
</dbReference>
<dbReference type="CDD" id="cd16262">
    <property type="entry name" value="EFG_III"/>
    <property type="match status" value="1"/>
</dbReference>
<dbReference type="GO" id="GO:0005525">
    <property type="term" value="F:GTP binding"/>
    <property type="evidence" value="ECO:0007669"/>
    <property type="project" value="UniProtKB-UniRule"/>
</dbReference>
<dbReference type="InterPro" id="IPR004540">
    <property type="entry name" value="Transl_elong_EFG/EF2"/>
</dbReference>
<dbReference type="CDD" id="cd03713">
    <property type="entry name" value="EFG_mtEFG_C"/>
    <property type="match status" value="1"/>
</dbReference>
<dbReference type="GO" id="GO:0032790">
    <property type="term" value="P:ribosome disassembly"/>
    <property type="evidence" value="ECO:0007669"/>
    <property type="project" value="TreeGrafter"/>
</dbReference>
<dbReference type="InterPro" id="IPR031157">
    <property type="entry name" value="G_TR_CS"/>
</dbReference>
<dbReference type="InterPro" id="IPR053905">
    <property type="entry name" value="EF-G-like_DII"/>
</dbReference>
<dbReference type="CDD" id="cd01434">
    <property type="entry name" value="EFG_mtEFG1_IV"/>
    <property type="match status" value="1"/>
</dbReference>
<evidence type="ECO:0000256" key="7">
    <source>
        <dbReference type="ARBA" id="ARBA00024731"/>
    </source>
</evidence>
<dbReference type="NCBIfam" id="TIGR00231">
    <property type="entry name" value="small_GTP"/>
    <property type="match status" value="1"/>
</dbReference>
<dbReference type="InterPro" id="IPR041095">
    <property type="entry name" value="EFG_II"/>
</dbReference>
<feature type="domain" description="Tr-type G" evidence="9">
    <location>
        <begin position="6"/>
        <end position="286"/>
    </location>
</feature>
<feature type="binding site" evidence="8">
    <location>
        <begin position="15"/>
        <end position="22"/>
    </location>
    <ligand>
        <name>GTP</name>
        <dbReference type="ChEBI" id="CHEBI:37565"/>
    </ligand>
</feature>
<dbReference type="SMART" id="SM00838">
    <property type="entry name" value="EFG_C"/>
    <property type="match status" value="1"/>
</dbReference>
<keyword evidence="6 8" id="KW-0342">GTP-binding</keyword>
<name>F2IIS8_FLUTR</name>
<dbReference type="InterPro" id="IPR009000">
    <property type="entry name" value="Transl_B-barrel_sf"/>
</dbReference>
<dbReference type="Gene3D" id="3.30.230.10">
    <property type="match status" value="1"/>
</dbReference>
<dbReference type="OrthoDB" id="9801591at2"/>
<dbReference type="InterPro" id="IPR027417">
    <property type="entry name" value="P-loop_NTPase"/>
</dbReference>
<dbReference type="FunFam" id="2.40.30.10:FF:000006">
    <property type="entry name" value="Elongation factor G"/>
    <property type="match status" value="1"/>
</dbReference>
<dbReference type="eggNOG" id="COG0480">
    <property type="taxonomic scope" value="Bacteria"/>
</dbReference>
<dbReference type="InterPro" id="IPR035647">
    <property type="entry name" value="EFG_III/V"/>
</dbReference>
<organism evidence="10 11">
    <name type="scientific">Fluviicola taffensis (strain DSM 16823 / NCIMB 13979 / RW262)</name>
    <dbReference type="NCBI Taxonomy" id="755732"/>
    <lineage>
        <taxon>Bacteria</taxon>
        <taxon>Pseudomonadati</taxon>
        <taxon>Bacteroidota</taxon>
        <taxon>Flavobacteriia</taxon>
        <taxon>Flavobacteriales</taxon>
        <taxon>Crocinitomicaceae</taxon>
        <taxon>Fluviicola</taxon>
    </lineage>
</organism>
<reference evidence="10 11" key="1">
    <citation type="journal article" date="2011" name="Stand. Genomic Sci.">
        <title>Complete genome sequence of the gliding freshwater bacterium Fluviicola taffensis type strain (RW262).</title>
        <authorList>
            <person name="Woyke T."/>
            <person name="Chertkov O."/>
            <person name="Lapidus A."/>
            <person name="Nolan M."/>
            <person name="Lucas S."/>
            <person name="Del Rio T.G."/>
            <person name="Tice H."/>
            <person name="Cheng J.F."/>
            <person name="Tapia R."/>
            <person name="Han C."/>
            <person name="Goodwin L."/>
            <person name="Pitluck S."/>
            <person name="Liolios K."/>
            <person name="Pagani I."/>
            <person name="Ivanova N."/>
            <person name="Huntemann M."/>
            <person name="Mavromatis K."/>
            <person name="Mikhailova N."/>
            <person name="Pati A."/>
            <person name="Chen A."/>
            <person name="Palaniappan K."/>
            <person name="Land M."/>
            <person name="Hauser L."/>
            <person name="Brambilla E.M."/>
            <person name="Rohde M."/>
            <person name="Mwirichia R."/>
            <person name="Sikorski J."/>
            <person name="Tindall B.J."/>
            <person name="Goker M."/>
            <person name="Bristow J."/>
            <person name="Eisen J.A."/>
            <person name="Markowitz V."/>
            <person name="Hugenholtz P."/>
            <person name="Klenk H.P."/>
            <person name="Kyrpides N.C."/>
        </authorList>
    </citation>
    <scope>NUCLEOTIDE SEQUENCE [LARGE SCALE GENOMIC DNA]</scope>
    <source>
        <strain evidence="11">DSM 16823 / RW262 / RW262</strain>
    </source>
</reference>
<dbReference type="SMART" id="SM00889">
    <property type="entry name" value="EFG_IV"/>
    <property type="match status" value="1"/>
</dbReference>
<evidence type="ECO:0000256" key="5">
    <source>
        <dbReference type="ARBA" id="ARBA00022917"/>
    </source>
</evidence>